<organism evidence="3 4">
    <name type="scientific">Araneus ventricosus</name>
    <name type="common">Orbweaver spider</name>
    <name type="synonym">Epeira ventricosa</name>
    <dbReference type="NCBI Taxonomy" id="182803"/>
    <lineage>
        <taxon>Eukaryota</taxon>
        <taxon>Metazoa</taxon>
        <taxon>Ecdysozoa</taxon>
        <taxon>Arthropoda</taxon>
        <taxon>Chelicerata</taxon>
        <taxon>Arachnida</taxon>
        <taxon>Araneae</taxon>
        <taxon>Araneomorphae</taxon>
        <taxon>Entelegynae</taxon>
        <taxon>Araneoidea</taxon>
        <taxon>Araneidae</taxon>
        <taxon>Araneus</taxon>
    </lineage>
</organism>
<evidence type="ECO:0000256" key="2">
    <source>
        <dbReference type="SAM" id="Phobius"/>
    </source>
</evidence>
<keyword evidence="2" id="KW-0812">Transmembrane</keyword>
<proteinExistence type="predicted"/>
<keyword evidence="2" id="KW-0472">Membrane</keyword>
<evidence type="ECO:0000313" key="3">
    <source>
        <dbReference type="EMBL" id="GBM39291.1"/>
    </source>
</evidence>
<feature type="transmembrane region" description="Helical" evidence="2">
    <location>
        <begin position="24"/>
        <end position="43"/>
    </location>
</feature>
<name>A0A4Y2FDK0_ARAVE</name>
<dbReference type="EMBL" id="BGPR01095653">
    <property type="protein sequence ID" value="GBM39291.1"/>
    <property type="molecule type" value="Genomic_DNA"/>
</dbReference>
<feature type="region of interest" description="Disordered" evidence="1">
    <location>
        <begin position="77"/>
        <end position="114"/>
    </location>
</feature>
<comment type="caution">
    <text evidence="3">The sequence shown here is derived from an EMBL/GenBank/DDBJ whole genome shotgun (WGS) entry which is preliminary data.</text>
</comment>
<protein>
    <submittedName>
        <fullName evidence="3">Uncharacterized protein</fullName>
    </submittedName>
</protein>
<dbReference type="AlphaFoldDB" id="A0A4Y2FDK0"/>
<reference evidence="3 4" key="1">
    <citation type="journal article" date="2019" name="Sci. Rep.">
        <title>Orb-weaving spider Araneus ventricosus genome elucidates the spidroin gene catalogue.</title>
        <authorList>
            <person name="Kono N."/>
            <person name="Nakamura H."/>
            <person name="Ohtoshi R."/>
            <person name="Moran D.A.P."/>
            <person name="Shinohara A."/>
            <person name="Yoshida Y."/>
            <person name="Fujiwara M."/>
            <person name="Mori M."/>
            <person name="Tomita M."/>
            <person name="Arakawa K."/>
        </authorList>
    </citation>
    <scope>NUCLEOTIDE SEQUENCE [LARGE SCALE GENOMIC DNA]</scope>
</reference>
<feature type="compositionally biased region" description="Basic and acidic residues" evidence="1">
    <location>
        <begin position="78"/>
        <end position="92"/>
    </location>
</feature>
<dbReference type="Proteomes" id="UP000499080">
    <property type="component" value="Unassembled WGS sequence"/>
</dbReference>
<evidence type="ECO:0000256" key="1">
    <source>
        <dbReference type="SAM" id="MobiDB-lite"/>
    </source>
</evidence>
<evidence type="ECO:0000313" key="4">
    <source>
        <dbReference type="Proteomes" id="UP000499080"/>
    </source>
</evidence>
<gene>
    <name evidence="3" type="ORF">AVEN_99799_1</name>
</gene>
<keyword evidence="2" id="KW-1133">Transmembrane helix</keyword>
<sequence length="120" mass="13713">MRLHWYDDVTGKTNTMRQTLTVMIYPWGSTILFALLVSLLLAIQIGRYFVTQESSTDYHCNERKDVFMSITLKSPVTSERKSMRRKENEKTAQGEFEAGPSGVQRPATTQSSVDYVHSCL</sequence>
<keyword evidence="4" id="KW-1185">Reference proteome</keyword>
<accession>A0A4Y2FDK0</accession>